<dbReference type="PANTHER" id="PTHR43848">
    <property type="entry name" value="PUTRESCINE TRANSPORT SYSTEM PERMEASE PROTEIN POTI"/>
    <property type="match status" value="1"/>
</dbReference>
<organism evidence="10 11">
    <name type="scientific">Oceaniovalibus guishaninsula JLT2003</name>
    <dbReference type="NCBI Taxonomy" id="1231392"/>
    <lineage>
        <taxon>Bacteria</taxon>
        <taxon>Pseudomonadati</taxon>
        <taxon>Pseudomonadota</taxon>
        <taxon>Alphaproteobacteria</taxon>
        <taxon>Rhodobacterales</taxon>
        <taxon>Roseobacteraceae</taxon>
        <taxon>Oceaniovalibus</taxon>
    </lineage>
</organism>
<feature type="transmembrane region" description="Helical" evidence="8">
    <location>
        <begin position="125"/>
        <end position="144"/>
    </location>
</feature>
<dbReference type="RefSeq" id="WP_007427395.1">
    <property type="nucleotide sequence ID" value="NZ_AMGO01000052.1"/>
</dbReference>
<feature type="transmembrane region" description="Helical" evidence="8">
    <location>
        <begin position="93"/>
        <end position="119"/>
    </location>
</feature>
<dbReference type="Gene3D" id="1.10.3720.10">
    <property type="entry name" value="MetI-like"/>
    <property type="match status" value="1"/>
</dbReference>
<comment type="subcellular location">
    <subcellularLocation>
        <location evidence="1 8">Cell membrane</location>
        <topology evidence="1 8">Multi-pass membrane protein</topology>
    </subcellularLocation>
</comment>
<dbReference type="InterPro" id="IPR035906">
    <property type="entry name" value="MetI-like_sf"/>
</dbReference>
<dbReference type="InterPro" id="IPR051789">
    <property type="entry name" value="Bact_Polyamine_Transport"/>
</dbReference>
<comment type="similarity">
    <text evidence="2">Belongs to the binding-protein-dependent transport system permease family. CysTW subfamily.</text>
</comment>
<dbReference type="CDD" id="cd06261">
    <property type="entry name" value="TM_PBP2"/>
    <property type="match status" value="1"/>
</dbReference>
<feature type="transmembrane region" description="Helical" evidence="8">
    <location>
        <begin position="61"/>
        <end position="81"/>
    </location>
</feature>
<feature type="transmembrane region" description="Helical" evidence="8">
    <location>
        <begin position="224"/>
        <end position="245"/>
    </location>
</feature>
<protein>
    <submittedName>
        <fullName evidence="10">ABC spermidine/putrescine transporter, inner membrane subunit</fullName>
    </submittedName>
</protein>
<dbReference type="AlphaFoldDB" id="K2GL67"/>
<dbReference type="eggNOG" id="COG1177">
    <property type="taxonomic scope" value="Bacteria"/>
</dbReference>
<dbReference type="Pfam" id="PF00528">
    <property type="entry name" value="BPD_transp_1"/>
    <property type="match status" value="1"/>
</dbReference>
<evidence type="ECO:0000256" key="6">
    <source>
        <dbReference type="ARBA" id="ARBA00022989"/>
    </source>
</evidence>
<feature type="transmembrane region" description="Helical" evidence="8">
    <location>
        <begin position="177"/>
        <end position="204"/>
    </location>
</feature>
<feature type="transmembrane region" description="Helical" evidence="8">
    <location>
        <begin position="7"/>
        <end position="26"/>
    </location>
</feature>
<evidence type="ECO:0000256" key="1">
    <source>
        <dbReference type="ARBA" id="ARBA00004651"/>
    </source>
</evidence>
<evidence type="ECO:0000256" key="5">
    <source>
        <dbReference type="ARBA" id="ARBA00022692"/>
    </source>
</evidence>
<evidence type="ECO:0000313" key="11">
    <source>
        <dbReference type="Proteomes" id="UP000006765"/>
    </source>
</evidence>
<keyword evidence="11" id="KW-1185">Reference proteome</keyword>
<dbReference type="OrthoDB" id="9782004at2"/>
<keyword evidence="6 8" id="KW-1133">Transmembrane helix</keyword>
<comment type="caution">
    <text evidence="10">The sequence shown here is derived from an EMBL/GenBank/DDBJ whole genome shotgun (WGS) entry which is preliminary data.</text>
</comment>
<accession>K2GL67</accession>
<evidence type="ECO:0000256" key="7">
    <source>
        <dbReference type="ARBA" id="ARBA00023136"/>
    </source>
</evidence>
<dbReference type="SUPFAM" id="SSF161098">
    <property type="entry name" value="MetI-like"/>
    <property type="match status" value="1"/>
</dbReference>
<proteinExistence type="inferred from homology"/>
<dbReference type="Proteomes" id="UP000006765">
    <property type="component" value="Unassembled WGS sequence"/>
</dbReference>
<dbReference type="EMBL" id="AMGO01000052">
    <property type="protein sequence ID" value="EKE43511.1"/>
    <property type="molecule type" value="Genomic_DNA"/>
</dbReference>
<evidence type="ECO:0000256" key="8">
    <source>
        <dbReference type="RuleBase" id="RU363032"/>
    </source>
</evidence>
<keyword evidence="3 8" id="KW-0813">Transport</keyword>
<reference evidence="10 11" key="1">
    <citation type="journal article" date="2012" name="J. Bacteriol.">
        <title>Draft Genome Sequence of Oceaniovalibus guishaninsula JLT2003T.</title>
        <authorList>
            <person name="Tang K."/>
            <person name="Liu K."/>
            <person name="Jiao N."/>
        </authorList>
    </citation>
    <scope>NUCLEOTIDE SEQUENCE [LARGE SCALE GENOMIC DNA]</scope>
    <source>
        <strain evidence="10 11">JLT2003</strain>
    </source>
</reference>
<dbReference type="GO" id="GO:0005886">
    <property type="term" value="C:plasma membrane"/>
    <property type="evidence" value="ECO:0007669"/>
    <property type="project" value="UniProtKB-SubCell"/>
</dbReference>
<dbReference type="PROSITE" id="PS50928">
    <property type="entry name" value="ABC_TM1"/>
    <property type="match status" value="1"/>
</dbReference>
<sequence>MILRVYVLAYMVFLYAPIVLLPLFAFNDGTVIAFPLQGFTTRWFAELPQTPALVQSVRTSAIIAVSAALLSTILGICAARASARYDFSGKRAVLGFVMLPLVLPEIIIAVSLLVVVLALGLQLTAFTVILGHTLICMPFSIAILNGSFSALDRSLEEAAVDLGETRASSFRRVTLPLIAPGIVASLLIAFTISLDEFIIAFFLTGTNPTLPVYLWGQLRFPAKLPVVMALGTILVLSSVLLLCLAEWARRRGVARTGRMDGGFLG</sequence>
<dbReference type="PATRIC" id="fig|1231392.3.peg.2255"/>
<feature type="domain" description="ABC transmembrane type-1" evidence="9">
    <location>
        <begin position="57"/>
        <end position="245"/>
    </location>
</feature>
<gene>
    <name evidence="10" type="ORF">OCGS_2243</name>
</gene>
<keyword evidence="5 8" id="KW-0812">Transmembrane</keyword>
<dbReference type="PANTHER" id="PTHR43848:SF2">
    <property type="entry name" value="PUTRESCINE TRANSPORT SYSTEM PERMEASE PROTEIN POTI"/>
    <property type="match status" value="1"/>
</dbReference>
<evidence type="ECO:0000256" key="3">
    <source>
        <dbReference type="ARBA" id="ARBA00022448"/>
    </source>
</evidence>
<dbReference type="InterPro" id="IPR000515">
    <property type="entry name" value="MetI-like"/>
</dbReference>
<keyword evidence="7 8" id="KW-0472">Membrane</keyword>
<evidence type="ECO:0000313" key="10">
    <source>
        <dbReference type="EMBL" id="EKE43511.1"/>
    </source>
</evidence>
<evidence type="ECO:0000256" key="2">
    <source>
        <dbReference type="ARBA" id="ARBA00007069"/>
    </source>
</evidence>
<name>K2GL67_9RHOB</name>
<evidence type="ECO:0000256" key="4">
    <source>
        <dbReference type="ARBA" id="ARBA00022475"/>
    </source>
</evidence>
<evidence type="ECO:0000259" key="9">
    <source>
        <dbReference type="PROSITE" id="PS50928"/>
    </source>
</evidence>
<dbReference type="GO" id="GO:0055085">
    <property type="term" value="P:transmembrane transport"/>
    <property type="evidence" value="ECO:0007669"/>
    <property type="project" value="InterPro"/>
</dbReference>
<dbReference type="STRING" id="1231392.OCGS_2243"/>
<keyword evidence="4" id="KW-1003">Cell membrane</keyword>